<evidence type="ECO:0000313" key="2">
    <source>
        <dbReference type="Proteomes" id="UP000554482"/>
    </source>
</evidence>
<comment type="caution">
    <text evidence="1">The sequence shown here is derived from an EMBL/GenBank/DDBJ whole genome shotgun (WGS) entry which is preliminary data.</text>
</comment>
<evidence type="ECO:0000313" key="1">
    <source>
        <dbReference type="EMBL" id="KAF5208381.1"/>
    </source>
</evidence>
<dbReference type="AlphaFoldDB" id="A0A7J6XF15"/>
<protein>
    <submittedName>
        <fullName evidence="1">Uncharacterized protein</fullName>
    </submittedName>
</protein>
<organism evidence="1 2">
    <name type="scientific">Thalictrum thalictroides</name>
    <name type="common">Rue-anemone</name>
    <name type="synonym">Anemone thalictroides</name>
    <dbReference type="NCBI Taxonomy" id="46969"/>
    <lineage>
        <taxon>Eukaryota</taxon>
        <taxon>Viridiplantae</taxon>
        <taxon>Streptophyta</taxon>
        <taxon>Embryophyta</taxon>
        <taxon>Tracheophyta</taxon>
        <taxon>Spermatophyta</taxon>
        <taxon>Magnoliopsida</taxon>
        <taxon>Ranunculales</taxon>
        <taxon>Ranunculaceae</taxon>
        <taxon>Thalictroideae</taxon>
        <taxon>Thalictrum</taxon>
    </lineage>
</organism>
<accession>A0A7J6XF15</accession>
<reference evidence="1 2" key="1">
    <citation type="submission" date="2020-06" db="EMBL/GenBank/DDBJ databases">
        <title>Transcriptomic and genomic resources for Thalictrum thalictroides and T. hernandezii: Facilitating candidate gene discovery in an emerging model plant lineage.</title>
        <authorList>
            <person name="Arias T."/>
            <person name="Riano-Pachon D.M."/>
            <person name="Di Stilio V.S."/>
        </authorList>
    </citation>
    <scope>NUCLEOTIDE SEQUENCE [LARGE SCALE GENOMIC DNA]</scope>
    <source>
        <strain evidence="2">cv. WT478/WT964</strain>
        <tissue evidence="1">Leaves</tissue>
    </source>
</reference>
<proteinExistence type="predicted"/>
<dbReference type="EMBL" id="JABWDY010000085">
    <property type="protein sequence ID" value="KAF5208381.1"/>
    <property type="molecule type" value="Genomic_DNA"/>
</dbReference>
<name>A0A7J6XF15_THATH</name>
<dbReference type="Proteomes" id="UP000554482">
    <property type="component" value="Unassembled WGS sequence"/>
</dbReference>
<sequence>MGALGAWNGNLTRTIDVEIANIDNSADINTIDEIHKGKKTIEEAKNDFSLLYGPLDFIGMISNLTSPRESFVVSPNYAVVGESSTRALVNPNNLLQGNKVNNSG</sequence>
<gene>
    <name evidence="1" type="ORF">FRX31_002032</name>
</gene>
<keyword evidence="2" id="KW-1185">Reference proteome</keyword>